<evidence type="ECO:0000313" key="4">
    <source>
        <dbReference type="Proteomes" id="UP000198847"/>
    </source>
</evidence>
<accession>A0A1H8VGJ7</accession>
<dbReference type="EMBL" id="FODY01000011">
    <property type="protein sequence ID" value="SEP14592.1"/>
    <property type="molecule type" value="Genomic_DNA"/>
</dbReference>
<protein>
    <submittedName>
        <fullName evidence="3">Flavin reductase like domain-containing protein</fullName>
    </submittedName>
</protein>
<dbReference type="GO" id="GO:0010181">
    <property type="term" value="F:FMN binding"/>
    <property type="evidence" value="ECO:0007669"/>
    <property type="project" value="InterPro"/>
</dbReference>
<evidence type="ECO:0000259" key="2">
    <source>
        <dbReference type="Pfam" id="PF01613"/>
    </source>
</evidence>
<dbReference type="Proteomes" id="UP000198847">
    <property type="component" value="Unassembled WGS sequence"/>
</dbReference>
<dbReference type="Gene3D" id="2.30.110.10">
    <property type="entry name" value="Electron Transport, Fmn-binding Protein, Chain A"/>
    <property type="match status" value="1"/>
</dbReference>
<dbReference type="InterPro" id="IPR052174">
    <property type="entry name" value="Flavoredoxin"/>
</dbReference>
<dbReference type="RefSeq" id="WP_177173551.1">
    <property type="nucleotide sequence ID" value="NZ_FODY01000011.1"/>
</dbReference>
<keyword evidence="4" id="KW-1185">Reference proteome</keyword>
<dbReference type="Pfam" id="PF01613">
    <property type="entry name" value="Flavin_Reduct"/>
    <property type="match status" value="1"/>
</dbReference>
<dbReference type="AlphaFoldDB" id="A0A1H8VGJ7"/>
<dbReference type="PANTHER" id="PTHR43567:SF5">
    <property type="entry name" value="HYPOTHETICAL CYTOSOLIC PROTEIN"/>
    <property type="match status" value="1"/>
</dbReference>
<gene>
    <name evidence="3" type="ORF">SAMN04490178_11182</name>
</gene>
<feature type="domain" description="Flavin reductase like" evidence="2">
    <location>
        <begin position="23"/>
        <end position="136"/>
    </location>
</feature>
<evidence type="ECO:0000256" key="1">
    <source>
        <dbReference type="ARBA" id="ARBA00038054"/>
    </source>
</evidence>
<dbReference type="InterPro" id="IPR012349">
    <property type="entry name" value="Split_barrel_FMN-bd"/>
</dbReference>
<dbReference type="SUPFAM" id="SSF50475">
    <property type="entry name" value="FMN-binding split barrel"/>
    <property type="match status" value="1"/>
</dbReference>
<sequence length="168" mass="19940">MNFEEVTFKQFDFNPFTKVEEWALLTAGTKERFNMMTITGVMCGKFFLKPMMQVYVHPDRYSYQFLANNDYFTVSFFDVPQHPALQICGKMHGNECDKVAESGLHPIPFENTVLFEEAKTVFVCKKVYHTDVEKDHFDSQQLFKEYYRDSTTFHRIYLGQIEKVLRHK</sequence>
<dbReference type="GO" id="GO:0016646">
    <property type="term" value="F:oxidoreductase activity, acting on the CH-NH group of donors, NAD or NADP as acceptor"/>
    <property type="evidence" value="ECO:0007669"/>
    <property type="project" value="UniProtKB-ARBA"/>
</dbReference>
<dbReference type="PANTHER" id="PTHR43567">
    <property type="entry name" value="FLAVOREDOXIN-RELATED-RELATED"/>
    <property type="match status" value="1"/>
</dbReference>
<evidence type="ECO:0000313" key="3">
    <source>
        <dbReference type="EMBL" id="SEP14592.1"/>
    </source>
</evidence>
<comment type="similarity">
    <text evidence="1">Belongs to the flavoredoxin family.</text>
</comment>
<reference evidence="3 4" key="1">
    <citation type="submission" date="2016-10" db="EMBL/GenBank/DDBJ databases">
        <authorList>
            <person name="de Groot N.N."/>
        </authorList>
    </citation>
    <scope>NUCLEOTIDE SEQUENCE [LARGE SCALE GENOMIC DNA]</scope>
    <source>
        <strain evidence="3 4">DSM 13305</strain>
    </source>
</reference>
<proteinExistence type="inferred from homology"/>
<name>A0A1H8VGJ7_9FIRM</name>
<organism evidence="3 4">
    <name type="scientific">Propionispora vibrioides</name>
    <dbReference type="NCBI Taxonomy" id="112903"/>
    <lineage>
        <taxon>Bacteria</taxon>
        <taxon>Bacillati</taxon>
        <taxon>Bacillota</taxon>
        <taxon>Negativicutes</taxon>
        <taxon>Selenomonadales</taxon>
        <taxon>Sporomusaceae</taxon>
        <taxon>Propionispora</taxon>
    </lineage>
</organism>
<dbReference type="STRING" id="112903.SAMN04490178_11182"/>
<dbReference type="InterPro" id="IPR002563">
    <property type="entry name" value="Flavin_Rdtase-like_dom"/>
</dbReference>